<evidence type="ECO:0000313" key="3">
    <source>
        <dbReference type="Proteomes" id="UP001642260"/>
    </source>
</evidence>
<feature type="compositionally biased region" description="Polar residues" evidence="1">
    <location>
        <begin position="250"/>
        <end position="268"/>
    </location>
</feature>
<reference evidence="2 3" key="1">
    <citation type="submission" date="2022-03" db="EMBL/GenBank/DDBJ databases">
        <authorList>
            <person name="Macdonald S."/>
            <person name="Ahmed S."/>
            <person name="Newling K."/>
        </authorList>
    </citation>
    <scope>NUCLEOTIDE SEQUENCE [LARGE SCALE GENOMIC DNA]</scope>
</reference>
<feature type="compositionally biased region" description="Polar residues" evidence="1">
    <location>
        <begin position="278"/>
        <end position="296"/>
    </location>
</feature>
<comment type="caution">
    <text evidence="2">The sequence shown here is derived from an EMBL/GenBank/DDBJ whole genome shotgun (WGS) entry which is preliminary data.</text>
</comment>
<dbReference type="Proteomes" id="UP001642260">
    <property type="component" value="Unassembled WGS sequence"/>
</dbReference>
<feature type="compositionally biased region" description="Polar residues" evidence="1">
    <location>
        <begin position="336"/>
        <end position="347"/>
    </location>
</feature>
<name>A0ABC8K1M8_ERUVS</name>
<feature type="compositionally biased region" description="Basic and acidic residues" evidence="1">
    <location>
        <begin position="309"/>
        <end position="319"/>
    </location>
</feature>
<sequence length="380" mass="40262">MSNGENRGSSSFPPAKRVKMINNIKPAPLIFTSTIADYKLLVRSLTCILPSSSGQTSLRVQAQAHVSNHRASRLYGAPLPPPRNRFRGSQWMSSATSRSFANPFPPSSSAAGPSNAQASSSAAGPSNAQASSSRPPLPPLSTQAPLSVPTSVWGPTSAPLVSARLLTLPPSSPPPPPPPPPQDQGSMEPRLAARMQSFERLLNEDDDHYYFPASSVAGTSDVAVPQNGFMTPTWEHSLSSLFEDVAPQNGLGSSSVPPPATSQNNLPSGNGLLPANFPSGSQEEWVNYQNIVSSGNADPPPVAPAGANHPEDQQGRDGLLEYTTSLPNESELGWPNPQNGLQQGTTVPEYGSLSNYTYEEMEQYLQLTASGSVLPSWELD</sequence>
<feature type="region of interest" description="Disordered" evidence="1">
    <location>
        <begin position="165"/>
        <end position="187"/>
    </location>
</feature>
<proteinExistence type="predicted"/>
<evidence type="ECO:0000256" key="1">
    <source>
        <dbReference type="SAM" id="MobiDB-lite"/>
    </source>
</evidence>
<feature type="region of interest" description="Disordered" evidence="1">
    <location>
        <begin position="245"/>
        <end position="347"/>
    </location>
</feature>
<feature type="region of interest" description="Disordered" evidence="1">
    <location>
        <begin position="71"/>
        <end position="144"/>
    </location>
</feature>
<dbReference type="EMBL" id="CAKOAT010171821">
    <property type="protein sequence ID" value="CAH8351823.1"/>
    <property type="molecule type" value="Genomic_DNA"/>
</dbReference>
<gene>
    <name evidence="2" type="ORF">ERUC_LOCUS18367</name>
</gene>
<feature type="compositionally biased region" description="Pro residues" evidence="1">
    <location>
        <begin position="170"/>
        <end position="182"/>
    </location>
</feature>
<organism evidence="2 3">
    <name type="scientific">Eruca vesicaria subsp. sativa</name>
    <name type="common">Garden rocket</name>
    <name type="synonym">Eruca sativa</name>
    <dbReference type="NCBI Taxonomy" id="29727"/>
    <lineage>
        <taxon>Eukaryota</taxon>
        <taxon>Viridiplantae</taxon>
        <taxon>Streptophyta</taxon>
        <taxon>Embryophyta</taxon>
        <taxon>Tracheophyta</taxon>
        <taxon>Spermatophyta</taxon>
        <taxon>Magnoliopsida</taxon>
        <taxon>eudicotyledons</taxon>
        <taxon>Gunneridae</taxon>
        <taxon>Pentapetalae</taxon>
        <taxon>rosids</taxon>
        <taxon>malvids</taxon>
        <taxon>Brassicales</taxon>
        <taxon>Brassicaceae</taxon>
        <taxon>Brassiceae</taxon>
        <taxon>Eruca</taxon>
    </lineage>
</organism>
<accession>A0ABC8K1M8</accession>
<evidence type="ECO:0000313" key="2">
    <source>
        <dbReference type="EMBL" id="CAH8351823.1"/>
    </source>
</evidence>
<protein>
    <submittedName>
        <fullName evidence="2">Uncharacterized protein</fullName>
    </submittedName>
</protein>
<dbReference type="AlphaFoldDB" id="A0ABC8K1M8"/>
<keyword evidence="3" id="KW-1185">Reference proteome</keyword>
<feature type="compositionally biased region" description="Low complexity" evidence="1">
    <location>
        <begin position="99"/>
        <end position="134"/>
    </location>
</feature>